<evidence type="ECO:0000256" key="2">
    <source>
        <dbReference type="ARBA" id="ARBA00022603"/>
    </source>
</evidence>
<dbReference type="InterPro" id="IPR029063">
    <property type="entry name" value="SAM-dependent_MTases_sf"/>
</dbReference>
<dbReference type="Gene3D" id="3.40.50.150">
    <property type="entry name" value="Vaccinia Virus protein VP39"/>
    <property type="match status" value="1"/>
</dbReference>
<comment type="caution">
    <text evidence="5">The sequence shown here is derived from an EMBL/GenBank/DDBJ whole genome shotgun (WGS) entry which is preliminary data.</text>
</comment>
<keyword evidence="2 5" id="KW-0489">Methyltransferase</keyword>
<dbReference type="Pfam" id="PF08241">
    <property type="entry name" value="Methyltransf_11"/>
    <property type="match status" value="1"/>
</dbReference>
<organism evidence="5 6">
    <name type="scientific">Candidatus Egerieimonas intestinavium</name>
    <dbReference type="NCBI Taxonomy" id="2840777"/>
    <lineage>
        <taxon>Bacteria</taxon>
        <taxon>Bacillati</taxon>
        <taxon>Bacillota</taxon>
        <taxon>Clostridia</taxon>
        <taxon>Lachnospirales</taxon>
        <taxon>Lachnospiraceae</taxon>
        <taxon>Lachnospiraceae incertae sedis</taxon>
        <taxon>Candidatus Egerieimonas</taxon>
    </lineage>
</organism>
<evidence type="ECO:0000256" key="3">
    <source>
        <dbReference type="ARBA" id="ARBA00022679"/>
    </source>
</evidence>
<evidence type="ECO:0000313" key="5">
    <source>
        <dbReference type="EMBL" id="HIR93466.1"/>
    </source>
</evidence>
<evidence type="ECO:0000256" key="1">
    <source>
        <dbReference type="ARBA" id="ARBA00008361"/>
    </source>
</evidence>
<dbReference type="PANTHER" id="PTHR44942:SF4">
    <property type="entry name" value="METHYLTRANSFERASE TYPE 11 DOMAIN-CONTAINING PROTEIN"/>
    <property type="match status" value="1"/>
</dbReference>
<feature type="domain" description="Methyltransferase type 11" evidence="4">
    <location>
        <begin position="57"/>
        <end position="148"/>
    </location>
</feature>
<comment type="similarity">
    <text evidence="1">Belongs to the methyltransferase superfamily.</text>
</comment>
<dbReference type="EMBL" id="DVHU01000078">
    <property type="protein sequence ID" value="HIR93466.1"/>
    <property type="molecule type" value="Genomic_DNA"/>
</dbReference>
<evidence type="ECO:0000313" key="6">
    <source>
        <dbReference type="Proteomes" id="UP000886841"/>
    </source>
</evidence>
<accession>A0A9D1EKG2</accession>
<evidence type="ECO:0000259" key="4">
    <source>
        <dbReference type="Pfam" id="PF08241"/>
    </source>
</evidence>
<protein>
    <submittedName>
        <fullName evidence="5">Methyltransferase domain-containing protein</fullName>
    </submittedName>
</protein>
<dbReference type="GO" id="GO:0032259">
    <property type="term" value="P:methylation"/>
    <property type="evidence" value="ECO:0007669"/>
    <property type="project" value="UniProtKB-KW"/>
</dbReference>
<dbReference type="PANTHER" id="PTHR44942">
    <property type="entry name" value="METHYLTRANSF_11 DOMAIN-CONTAINING PROTEIN"/>
    <property type="match status" value="1"/>
</dbReference>
<proteinExistence type="inferred from homology"/>
<sequence length="272" mass="31272">MVWRRSAEMISEHIDGGKPFDWGRTALDYAKFRDIYPWEFYRRILDRGLCTAGQRILDIGTGTGVLPRNLYACGGRWHGTDISARQIEQARLLSQGMDIEYSAVPAEELNFPEQSFDVITACQCFWYFDHETVMPRLYRMLKPGGSLLVLYMAWLPYEDEIAGASERLVLKYSPAWSGAGETVHPIEIPDCYWERFTPAGHEEYLLKVPFTRESWHGRMKACRGIGASLSEEEIALWEQEHRSLLEQIAPESFEILHYGAWAQLRRPGIGST</sequence>
<dbReference type="CDD" id="cd02440">
    <property type="entry name" value="AdoMet_MTases"/>
    <property type="match status" value="1"/>
</dbReference>
<dbReference type="Proteomes" id="UP000886841">
    <property type="component" value="Unassembled WGS sequence"/>
</dbReference>
<dbReference type="InterPro" id="IPR051052">
    <property type="entry name" value="Diverse_substrate_MTase"/>
</dbReference>
<dbReference type="InterPro" id="IPR013216">
    <property type="entry name" value="Methyltransf_11"/>
</dbReference>
<reference evidence="5" key="1">
    <citation type="submission" date="2020-10" db="EMBL/GenBank/DDBJ databases">
        <authorList>
            <person name="Gilroy R."/>
        </authorList>
    </citation>
    <scope>NUCLEOTIDE SEQUENCE</scope>
    <source>
        <strain evidence="5">ChiSxjej1B13-7041</strain>
    </source>
</reference>
<keyword evidence="3" id="KW-0808">Transferase</keyword>
<dbReference type="AlphaFoldDB" id="A0A9D1EKG2"/>
<dbReference type="GO" id="GO:0008757">
    <property type="term" value="F:S-adenosylmethionine-dependent methyltransferase activity"/>
    <property type="evidence" value="ECO:0007669"/>
    <property type="project" value="InterPro"/>
</dbReference>
<name>A0A9D1EKG2_9FIRM</name>
<dbReference type="SUPFAM" id="SSF53335">
    <property type="entry name" value="S-adenosyl-L-methionine-dependent methyltransferases"/>
    <property type="match status" value="1"/>
</dbReference>
<gene>
    <name evidence="5" type="ORF">IAB98_08630</name>
</gene>
<reference evidence="5" key="2">
    <citation type="journal article" date="2021" name="PeerJ">
        <title>Extensive microbial diversity within the chicken gut microbiome revealed by metagenomics and culture.</title>
        <authorList>
            <person name="Gilroy R."/>
            <person name="Ravi A."/>
            <person name="Getino M."/>
            <person name="Pursley I."/>
            <person name="Horton D.L."/>
            <person name="Alikhan N.F."/>
            <person name="Baker D."/>
            <person name="Gharbi K."/>
            <person name="Hall N."/>
            <person name="Watson M."/>
            <person name="Adriaenssens E.M."/>
            <person name="Foster-Nyarko E."/>
            <person name="Jarju S."/>
            <person name="Secka A."/>
            <person name="Antonio M."/>
            <person name="Oren A."/>
            <person name="Chaudhuri R.R."/>
            <person name="La Ragione R."/>
            <person name="Hildebrand F."/>
            <person name="Pallen M.J."/>
        </authorList>
    </citation>
    <scope>NUCLEOTIDE SEQUENCE</scope>
    <source>
        <strain evidence="5">ChiSxjej1B13-7041</strain>
    </source>
</reference>